<accession>A0A6A5RQE5</accession>
<protein>
    <submittedName>
        <fullName evidence="2">Uncharacterized protein</fullName>
    </submittedName>
</protein>
<feature type="region of interest" description="Disordered" evidence="1">
    <location>
        <begin position="248"/>
        <end position="372"/>
    </location>
</feature>
<feature type="compositionally biased region" description="Basic residues" evidence="1">
    <location>
        <begin position="166"/>
        <end position="182"/>
    </location>
</feature>
<evidence type="ECO:0000256" key="1">
    <source>
        <dbReference type="SAM" id="MobiDB-lite"/>
    </source>
</evidence>
<feature type="compositionally biased region" description="Polar residues" evidence="1">
    <location>
        <begin position="154"/>
        <end position="165"/>
    </location>
</feature>
<feature type="compositionally biased region" description="Basic and acidic residues" evidence="1">
    <location>
        <begin position="674"/>
        <end position="687"/>
    </location>
</feature>
<feature type="region of interest" description="Disordered" evidence="1">
    <location>
        <begin position="26"/>
        <end position="236"/>
    </location>
</feature>
<feature type="compositionally biased region" description="Polar residues" evidence="1">
    <location>
        <begin position="332"/>
        <end position="341"/>
    </location>
</feature>
<feature type="compositionally biased region" description="Acidic residues" evidence="1">
    <location>
        <begin position="33"/>
        <end position="44"/>
    </location>
</feature>
<feature type="region of interest" description="Disordered" evidence="1">
    <location>
        <begin position="408"/>
        <end position="502"/>
    </location>
</feature>
<evidence type="ECO:0000313" key="2">
    <source>
        <dbReference type="EMBL" id="KAF1927707.1"/>
    </source>
</evidence>
<proteinExistence type="predicted"/>
<gene>
    <name evidence="2" type="ORF">M421DRAFT_5970</name>
</gene>
<feature type="compositionally biased region" description="Basic and acidic residues" evidence="1">
    <location>
        <begin position="45"/>
        <end position="58"/>
    </location>
</feature>
<feature type="region of interest" description="Disordered" evidence="1">
    <location>
        <begin position="542"/>
        <end position="590"/>
    </location>
</feature>
<feature type="compositionally biased region" description="Basic and acidic residues" evidence="1">
    <location>
        <begin position="99"/>
        <end position="112"/>
    </location>
</feature>
<dbReference type="Proteomes" id="UP000800082">
    <property type="component" value="Unassembled WGS sequence"/>
</dbReference>
<feature type="compositionally biased region" description="Basic and acidic residues" evidence="1">
    <location>
        <begin position="269"/>
        <end position="285"/>
    </location>
</feature>
<dbReference type="AlphaFoldDB" id="A0A6A5RQE5"/>
<feature type="compositionally biased region" description="Basic and acidic residues" evidence="1">
    <location>
        <begin position="301"/>
        <end position="314"/>
    </location>
</feature>
<reference evidence="2" key="1">
    <citation type="journal article" date="2020" name="Stud. Mycol.">
        <title>101 Dothideomycetes genomes: a test case for predicting lifestyles and emergence of pathogens.</title>
        <authorList>
            <person name="Haridas S."/>
            <person name="Albert R."/>
            <person name="Binder M."/>
            <person name="Bloem J."/>
            <person name="Labutti K."/>
            <person name="Salamov A."/>
            <person name="Andreopoulos B."/>
            <person name="Baker S."/>
            <person name="Barry K."/>
            <person name="Bills G."/>
            <person name="Bluhm B."/>
            <person name="Cannon C."/>
            <person name="Castanera R."/>
            <person name="Culley D."/>
            <person name="Daum C."/>
            <person name="Ezra D."/>
            <person name="Gonzalez J."/>
            <person name="Henrissat B."/>
            <person name="Kuo A."/>
            <person name="Liang C."/>
            <person name="Lipzen A."/>
            <person name="Lutzoni F."/>
            <person name="Magnuson J."/>
            <person name="Mondo S."/>
            <person name="Nolan M."/>
            <person name="Ohm R."/>
            <person name="Pangilinan J."/>
            <person name="Park H.-J."/>
            <person name="Ramirez L."/>
            <person name="Alfaro M."/>
            <person name="Sun H."/>
            <person name="Tritt A."/>
            <person name="Yoshinaga Y."/>
            <person name="Zwiers L.-H."/>
            <person name="Turgeon B."/>
            <person name="Goodwin S."/>
            <person name="Spatafora J."/>
            <person name="Crous P."/>
            <person name="Grigoriev I."/>
        </authorList>
    </citation>
    <scope>NUCLEOTIDE SEQUENCE</scope>
    <source>
        <strain evidence="2">CBS 183.55</strain>
    </source>
</reference>
<keyword evidence="3" id="KW-1185">Reference proteome</keyword>
<feature type="compositionally biased region" description="Polar residues" evidence="1">
    <location>
        <begin position="129"/>
        <end position="142"/>
    </location>
</feature>
<dbReference type="OrthoDB" id="5428925at2759"/>
<dbReference type="GeneID" id="54353371"/>
<evidence type="ECO:0000313" key="3">
    <source>
        <dbReference type="Proteomes" id="UP000800082"/>
    </source>
</evidence>
<sequence length="720" mass="80192">MSVHGGLQRPRSASWKVEAIRRGDLKISGPMPIEEDTPLSDEEERNFAERRGEKRQEDALDVPAPHHHTIRQVPNSQGTLRPEDGTGEIAMKTVSQDQDYARQELELHDQHPARSPLRSPLGMHPTDGYVTSQRESVFQSRPQTPPTPFRATPESPSQSNMTINAKKQKRKSGIRSVFRKMFGRKDSRGESQELPRQRIVEQNEEPSRRGHSYHHSDPGMLQKAHTAPPEPLTPSAQRISDLTVKELQPPHPLHSLPYPMNVNAPPESPPHEYLRFDFQRPDPGARRATLPNMPGGKAQRHSLDEPRGRLSTWEEREDEPLPSPGIGIAVSSPPQATQPSSLKDRRRSRSAGALRELAKARFSSETNQSRTDVIKSWRESYASGSVYSQNTRPQTARTVETVRSVHTKGPVVQEAESLHEGMSATLVGPEDLTPNEHTPRAHEPTTPEQPAPRAQDWETPEHPPVSAFNFGDLEPSSPNEHPETLAQLEGPATTSRSSKRLSVEDRVQHLEENVHILESSLHRISQHNSRQTIILESAPRNLRTRTRSTSRSISQVSIHQREPLPAAGTSAPTSNLSFEASPPSPPLTHTEDAAPITVTKKTSDLASLHTLLDSERTARLALESRVIALQDEVATLHNLVSRLVNANSVAVTSPKYPTPSPDSIRAGVEDRMLTPRQGRYEARRQGTDDSEVVSPEVWATPKEGSFEDNRTQYFEGATRI</sequence>
<dbReference type="RefSeq" id="XP_033447959.1">
    <property type="nucleotide sequence ID" value="XM_033595704.1"/>
</dbReference>
<name>A0A6A5RQE5_9PLEO</name>
<feature type="region of interest" description="Disordered" evidence="1">
    <location>
        <begin position="674"/>
        <end position="704"/>
    </location>
</feature>
<dbReference type="EMBL" id="ML978971">
    <property type="protein sequence ID" value="KAF1927707.1"/>
    <property type="molecule type" value="Genomic_DNA"/>
</dbReference>
<organism evidence="2 3">
    <name type="scientific">Didymella exigua CBS 183.55</name>
    <dbReference type="NCBI Taxonomy" id="1150837"/>
    <lineage>
        <taxon>Eukaryota</taxon>
        <taxon>Fungi</taxon>
        <taxon>Dikarya</taxon>
        <taxon>Ascomycota</taxon>
        <taxon>Pezizomycotina</taxon>
        <taxon>Dothideomycetes</taxon>
        <taxon>Pleosporomycetidae</taxon>
        <taxon>Pleosporales</taxon>
        <taxon>Pleosporineae</taxon>
        <taxon>Didymellaceae</taxon>
        <taxon>Didymella</taxon>
    </lineage>
</organism>
<feature type="compositionally biased region" description="Basic and acidic residues" evidence="1">
    <location>
        <begin position="183"/>
        <end position="208"/>
    </location>
</feature>